<dbReference type="Gene3D" id="3.40.140.10">
    <property type="entry name" value="Cytidine Deaminase, domain 2"/>
    <property type="match status" value="1"/>
</dbReference>
<dbReference type="EMBL" id="AMFJ01000275">
    <property type="protein sequence ID" value="EKE28866.1"/>
    <property type="molecule type" value="Genomic_DNA"/>
</dbReference>
<dbReference type="SUPFAM" id="SSF53927">
    <property type="entry name" value="Cytidine deaminase-like"/>
    <property type="match status" value="1"/>
</dbReference>
<keyword evidence="4" id="KW-0862">Zinc</keyword>
<dbReference type="CDD" id="cd01283">
    <property type="entry name" value="cytidine_deaminase"/>
    <property type="match status" value="1"/>
</dbReference>
<keyword evidence="3" id="KW-0378">Hydrolase</keyword>
<evidence type="ECO:0000256" key="1">
    <source>
        <dbReference type="ARBA" id="ARBA00006576"/>
    </source>
</evidence>
<feature type="domain" description="CMP/dCMP-type deaminase" evidence="5">
    <location>
        <begin position="1"/>
        <end position="128"/>
    </location>
</feature>
<dbReference type="PANTHER" id="PTHR11644:SF2">
    <property type="entry name" value="CYTIDINE DEAMINASE"/>
    <property type="match status" value="1"/>
</dbReference>
<dbReference type="InterPro" id="IPR050202">
    <property type="entry name" value="Cyt/Deoxycyt_deaminase"/>
</dbReference>
<comment type="similarity">
    <text evidence="1">Belongs to the cytidine and deoxycytidylate deaminase family.</text>
</comment>
<dbReference type="PROSITE" id="PS51747">
    <property type="entry name" value="CYT_DCMP_DEAMINASES_2"/>
    <property type="match status" value="1"/>
</dbReference>
<evidence type="ECO:0000256" key="2">
    <source>
        <dbReference type="ARBA" id="ARBA00022723"/>
    </source>
</evidence>
<dbReference type="InterPro" id="IPR016192">
    <property type="entry name" value="APOBEC/CMP_deaminase_Zn-bd"/>
</dbReference>
<dbReference type="InterPro" id="IPR016193">
    <property type="entry name" value="Cytidine_deaminase-like"/>
</dbReference>
<dbReference type="AlphaFoldDB" id="K2FCP4"/>
<evidence type="ECO:0000313" key="6">
    <source>
        <dbReference type="EMBL" id="EKE28866.1"/>
    </source>
</evidence>
<dbReference type="PANTHER" id="PTHR11644">
    <property type="entry name" value="CYTIDINE DEAMINASE"/>
    <property type="match status" value="1"/>
</dbReference>
<dbReference type="InterPro" id="IPR002125">
    <property type="entry name" value="CMP_dCMP_dom"/>
</dbReference>
<name>K2FCP4_9BACT</name>
<dbReference type="GO" id="GO:0072527">
    <property type="term" value="P:pyrimidine-containing compound metabolic process"/>
    <property type="evidence" value="ECO:0007669"/>
    <property type="project" value="UniProtKB-ARBA"/>
</dbReference>
<sequence>MINEELIKKAQSVIKPKTVKHWFITSDCGCALESKSGNIYLWVSIDTCSSMGFCAEHSAIAAMITAGEYKINKIVAVLEDWMILPPCWRCREFMYQINGDNLNADIIISENKIVKLKDLLPYTWDENL</sequence>
<accession>K2FCP4</accession>
<dbReference type="GO" id="GO:0008270">
    <property type="term" value="F:zinc ion binding"/>
    <property type="evidence" value="ECO:0007669"/>
    <property type="project" value="InterPro"/>
</dbReference>
<evidence type="ECO:0000259" key="5">
    <source>
        <dbReference type="PROSITE" id="PS51747"/>
    </source>
</evidence>
<dbReference type="PROSITE" id="PS00903">
    <property type="entry name" value="CYT_DCMP_DEAMINASES_1"/>
    <property type="match status" value="1"/>
</dbReference>
<dbReference type="GO" id="GO:0004126">
    <property type="term" value="F:cytidine deaminase activity"/>
    <property type="evidence" value="ECO:0007669"/>
    <property type="project" value="TreeGrafter"/>
</dbReference>
<keyword evidence="2" id="KW-0479">Metal-binding</keyword>
<organism evidence="6">
    <name type="scientific">uncultured bacterium</name>
    <name type="common">gcode 4</name>
    <dbReference type="NCBI Taxonomy" id="1234023"/>
    <lineage>
        <taxon>Bacteria</taxon>
        <taxon>environmental samples</taxon>
    </lineage>
</organism>
<comment type="caution">
    <text evidence="6">The sequence shown here is derived from an EMBL/GenBank/DDBJ whole genome shotgun (WGS) entry which is preliminary data.</text>
</comment>
<reference evidence="6" key="1">
    <citation type="journal article" date="2012" name="Science">
        <title>Fermentation, hydrogen, and sulfur metabolism in multiple uncultivated bacterial phyla.</title>
        <authorList>
            <person name="Wrighton K.C."/>
            <person name="Thomas B.C."/>
            <person name="Sharon I."/>
            <person name="Miller C.S."/>
            <person name="Castelle C.J."/>
            <person name="VerBerkmoes N.C."/>
            <person name="Wilkins M.J."/>
            <person name="Hettich R.L."/>
            <person name="Lipton M.S."/>
            <person name="Williams K.H."/>
            <person name="Long P.E."/>
            <person name="Banfield J.F."/>
        </authorList>
    </citation>
    <scope>NUCLEOTIDE SEQUENCE [LARGE SCALE GENOMIC DNA]</scope>
</reference>
<dbReference type="GO" id="GO:0042802">
    <property type="term" value="F:identical protein binding"/>
    <property type="evidence" value="ECO:0007669"/>
    <property type="project" value="UniProtKB-ARBA"/>
</dbReference>
<evidence type="ECO:0000256" key="3">
    <source>
        <dbReference type="ARBA" id="ARBA00022801"/>
    </source>
</evidence>
<evidence type="ECO:0000256" key="4">
    <source>
        <dbReference type="ARBA" id="ARBA00022833"/>
    </source>
</evidence>
<gene>
    <name evidence="6" type="ORF">ACD_3C00001G0007</name>
</gene>
<dbReference type="GO" id="GO:0005829">
    <property type="term" value="C:cytosol"/>
    <property type="evidence" value="ECO:0007669"/>
    <property type="project" value="TreeGrafter"/>
</dbReference>
<dbReference type="GO" id="GO:0055086">
    <property type="term" value="P:nucleobase-containing small molecule metabolic process"/>
    <property type="evidence" value="ECO:0007669"/>
    <property type="project" value="UniProtKB-ARBA"/>
</dbReference>
<proteinExistence type="inferred from homology"/>
<protein>
    <submittedName>
        <fullName evidence="6">Cytidine and deoxycytidylate deaminase zinc-binding region</fullName>
    </submittedName>
</protein>